<keyword evidence="9" id="KW-1185">Reference proteome</keyword>
<evidence type="ECO:0000256" key="1">
    <source>
        <dbReference type="ARBA" id="ARBA00022679"/>
    </source>
</evidence>
<dbReference type="Pfam" id="PF17917">
    <property type="entry name" value="RT_RNaseH"/>
    <property type="match status" value="1"/>
</dbReference>
<keyword evidence="3" id="KW-0540">Nuclease</keyword>
<dbReference type="GO" id="GO:0016787">
    <property type="term" value="F:hydrolase activity"/>
    <property type="evidence" value="ECO:0007669"/>
    <property type="project" value="UniProtKB-KW"/>
</dbReference>
<name>A0A5B7IC61_PORTR</name>
<evidence type="ECO:0000313" key="8">
    <source>
        <dbReference type="EMBL" id="MPC79469.1"/>
    </source>
</evidence>
<feature type="domain" description="Reverse transcriptase RNase H-like" evidence="7">
    <location>
        <begin position="33"/>
        <end position="86"/>
    </location>
</feature>
<protein>
    <recommendedName>
        <fullName evidence="7">Reverse transcriptase RNase H-like domain-containing protein</fullName>
    </recommendedName>
</protein>
<comment type="caution">
    <text evidence="8">The sequence shown here is derived from an EMBL/GenBank/DDBJ whole genome shotgun (WGS) entry which is preliminary data.</text>
</comment>
<gene>
    <name evidence="8" type="ORF">E2C01_073998</name>
</gene>
<evidence type="ECO:0000259" key="7">
    <source>
        <dbReference type="Pfam" id="PF17917"/>
    </source>
</evidence>
<keyword evidence="5" id="KW-0378">Hydrolase</keyword>
<dbReference type="GO" id="GO:0003964">
    <property type="term" value="F:RNA-directed DNA polymerase activity"/>
    <property type="evidence" value="ECO:0007669"/>
    <property type="project" value="UniProtKB-KW"/>
</dbReference>
<keyword evidence="2" id="KW-0548">Nucleotidyltransferase</keyword>
<evidence type="ECO:0000256" key="4">
    <source>
        <dbReference type="ARBA" id="ARBA00022759"/>
    </source>
</evidence>
<keyword evidence="1" id="KW-0808">Transferase</keyword>
<dbReference type="EMBL" id="VSRR010051247">
    <property type="protein sequence ID" value="MPC79469.1"/>
    <property type="molecule type" value="Genomic_DNA"/>
</dbReference>
<accession>A0A5B7IC61</accession>
<dbReference type="OrthoDB" id="7477527at2759"/>
<dbReference type="Proteomes" id="UP000324222">
    <property type="component" value="Unassembled WGS sequence"/>
</dbReference>
<evidence type="ECO:0000256" key="3">
    <source>
        <dbReference type="ARBA" id="ARBA00022722"/>
    </source>
</evidence>
<dbReference type="GO" id="GO:0004519">
    <property type="term" value="F:endonuclease activity"/>
    <property type="evidence" value="ECO:0007669"/>
    <property type="project" value="UniProtKB-KW"/>
</dbReference>
<proteinExistence type="predicted"/>
<keyword evidence="6" id="KW-0695">RNA-directed DNA polymerase</keyword>
<evidence type="ECO:0000256" key="2">
    <source>
        <dbReference type="ARBA" id="ARBA00022695"/>
    </source>
</evidence>
<evidence type="ECO:0000256" key="5">
    <source>
        <dbReference type="ARBA" id="ARBA00022801"/>
    </source>
</evidence>
<keyword evidence="4" id="KW-0255">Endonuclease</keyword>
<evidence type="ECO:0000256" key="6">
    <source>
        <dbReference type="ARBA" id="ARBA00022918"/>
    </source>
</evidence>
<organism evidence="8 9">
    <name type="scientific">Portunus trituberculatus</name>
    <name type="common">Swimming crab</name>
    <name type="synonym">Neptunus trituberculatus</name>
    <dbReference type="NCBI Taxonomy" id="210409"/>
    <lineage>
        <taxon>Eukaryota</taxon>
        <taxon>Metazoa</taxon>
        <taxon>Ecdysozoa</taxon>
        <taxon>Arthropoda</taxon>
        <taxon>Crustacea</taxon>
        <taxon>Multicrustacea</taxon>
        <taxon>Malacostraca</taxon>
        <taxon>Eumalacostraca</taxon>
        <taxon>Eucarida</taxon>
        <taxon>Decapoda</taxon>
        <taxon>Pleocyemata</taxon>
        <taxon>Brachyura</taxon>
        <taxon>Eubrachyura</taxon>
        <taxon>Portunoidea</taxon>
        <taxon>Portunidae</taxon>
        <taxon>Portuninae</taxon>
        <taxon>Portunus</taxon>
    </lineage>
</organism>
<dbReference type="CDD" id="cd09275">
    <property type="entry name" value="RNase_HI_RT_DIRS1"/>
    <property type="match status" value="1"/>
</dbReference>
<dbReference type="AlphaFoldDB" id="A0A5B7IC61"/>
<evidence type="ECO:0000313" key="9">
    <source>
        <dbReference type="Proteomes" id="UP000324222"/>
    </source>
</evidence>
<dbReference type="InterPro" id="IPR041373">
    <property type="entry name" value="RT_RNaseH"/>
</dbReference>
<reference evidence="8 9" key="1">
    <citation type="submission" date="2019-05" db="EMBL/GenBank/DDBJ databases">
        <title>Another draft genome of Portunus trituberculatus and its Hox gene families provides insights of decapod evolution.</title>
        <authorList>
            <person name="Jeong J.-H."/>
            <person name="Song I."/>
            <person name="Kim S."/>
            <person name="Choi T."/>
            <person name="Kim D."/>
            <person name="Ryu S."/>
            <person name="Kim W."/>
        </authorList>
    </citation>
    <scope>NUCLEOTIDE SEQUENCE [LARGE SCALE GENOMIC DNA]</scope>
    <source>
        <tissue evidence="8">Muscle</tissue>
    </source>
</reference>
<sequence>MLPHPAVVVPLEQTLFSDAFQLVWRAHLGDSLASGVWTVEEQGLHINHLELLAVFRALQSFQQALSGSVVSVIYDNSTVVAFLRKSRGTHSEPLSALAGMVLGWCKSRSISLCPVSVPGCHNVIADVLCVGSE</sequence>